<dbReference type="InterPro" id="IPR017824">
    <property type="entry name" value="Aminodeoxychorismate_lyase_IV"/>
</dbReference>
<dbReference type="InterPro" id="IPR043132">
    <property type="entry name" value="BCAT-like_C"/>
</dbReference>
<dbReference type="NCBIfam" id="NF004761">
    <property type="entry name" value="PRK06092.1"/>
    <property type="match status" value="1"/>
</dbReference>
<dbReference type="NCBIfam" id="TIGR03461">
    <property type="entry name" value="pabC_Proteo"/>
    <property type="match status" value="1"/>
</dbReference>
<dbReference type="Pfam" id="PF01063">
    <property type="entry name" value="Aminotran_4"/>
    <property type="match status" value="1"/>
</dbReference>
<comment type="function">
    <text evidence="10">Involved in the biosynthesis of p-aminobenzoate (PABA), a precursor of tetrahydrofolate. Converts 4-amino-4-deoxychorismate into 4-aminobenzoate (PABA) and pyruvate.</text>
</comment>
<accession>A0A2A4X1X5</accession>
<dbReference type="Gene3D" id="3.20.10.10">
    <property type="entry name" value="D-amino Acid Aminotransferase, subunit A, domain 2"/>
    <property type="match status" value="1"/>
</dbReference>
<evidence type="ECO:0000256" key="10">
    <source>
        <dbReference type="ARBA" id="ARBA00054027"/>
    </source>
</evidence>
<dbReference type="InterPro" id="IPR043131">
    <property type="entry name" value="BCAT-like_N"/>
</dbReference>
<dbReference type="CDD" id="cd01559">
    <property type="entry name" value="ADCL_like"/>
    <property type="match status" value="1"/>
</dbReference>
<evidence type="ECO:0000256" key="4">
    <source>
        <dbReference type="ARBA" id="ARBA00022898"/>
    </source>
</evidence>
<sequence>MLDGPLQSLINGQQAEHISIRDRGFQYGDGCFETVRVLSSKPILWPAHLKRLQHACKTLQLSVNFELLQSEISQLLQANKAADVILKITITRGEGGRGYAPTEQTDCTRIMQLINYVAPVTTNGARVVICQHKLSSNSLLAGIKHLNRLDQVLASAQIPTDFDEGLCMDEEGYVIEGCRSNLLLSIGNKLVTPDLSKSGVQGVMLNHLIDEFAKQGTRVVRKTISLGELKNADEIFLCNSVFGVWPIAEIQNEDWGKTRKEEPFSAAALEIHNKLFRNNTQ</sequence>
<dbReference type="GO" id="GO:0030170">
    <property type="term" value="F:pyridoxal phosphate binding"/>
    <property type="evidence" value="ECO:0007669"/>
    <property type="project" value="InterPro"/>
</dbReference>
<keyword evidence="6 13" id="KW-0456">Lyase</keyword>
<protein>
    <recommendedName>
        <fullName evidence="11 12">Aminodeoxychorismate lyase</fullName>
        <ecNumber evidence="8 12">4.1.3.38</ecNumber>
    </recommendedName>
</protein>
<dbReference type="PANTHER" id="PTHR42743">
    <property type="entry name" value="AMINO-ACID AMINOTRANSFERASE"/>
    <property type="match status" value="1"/>
</dbReference>
<evidence type="ECO:0000256" key="6">
    <source>
        <dbReference type="ARBA" id="ARBA00023239"/>
    </source>
</evidence>
<evidence type="ECO:0000256" key="5">
    <source>
        <dbReference type="ARBA" id="ARBA00022909"/>
    </source>
</evidence>
<gene>
    <name evidence="13" type="ORF">COB20_10485</name>
</gene>
<comment type="similarity">
    <text evidence="2">Belongs to the class-IV pyridoxal-phosphate-dependent aminotransferase family.</text>
</comment>
<comment type="pathway">
    <text evidence="7">Cofactor biosynthesis; tetrahydrofolate biosynthesis; 4-aminobenzoate from chorismate: step 2/2.</text>
</comment>
<dbReference type="InterPro" id="IPR036038">
    <property type="entry name" value="Aminotransferase-like"/>
</dbReference>
<comment type="subunit">
    <text evidence="3">Homodimer.</text>
</comment>
<dbReference type="GO" id="GO:0008153">
    <property type="term" value="P:4-aminobenzoate biosynthetic process"/>
    <property type="evidence" value="ECO:0007669"/>
    <property type="project" value="UniProtKB-UniRule"/>
</dbReference>
<comment type="caution">
    <text evidence="13">The sequence shown here is derived from an EMBL/GenBank/DDBJ whole genome shotgun (WGS) entry which is preliminary data.</text>
</comment>
<comment type="catalytic activity">
    <reaction evidence="9">
        <text>4-amino-4-deoxychorismate = 4-aminobenzoate + pyruvate + H(+)</text>
        <dbReference type="Rhea" id="RHEA:16201"/>
        <dbReference type="ChEBI" id="CHEBI:15361"/>
        <dbReference type="ChEBI" id="CHEBI:15378"/>
        <dbReference type="ChEBI" id="CHEBI:17836"/>
        <dbReference type="ChEBI" id="CHEBI:58406"/>
        <dbReference type="EC" id="4.1.3.38"/>
    </reaction>
</comment>
<dbReference type="EC" id="4.1.3.38" evidence="8 12"/>
<evidence type="ECO:0000256" key="3">
    <source>
        <dbReference type="ARBA" id="ARBA00011738"/>
    </source>
</evidence>
<evidence type="ECO:0000256" key="2">
    <source>
        <dbReference type="ARBA" id="ARBA00009320"/>
    </source>
</evidence>
<dbReference type="AlphaFoldDB" id="A0A2A4X1X5"/>
<name>A0A2A4X1X5_9GAMM</name>
<proteinExistence type="inferred from homology"/>
<comment type="cofactor">
    <cofactor evidence="1">
        <name>pyridoxal 5'-phosphate</name>
        <dbReference type="ChEBI" id="CHEBI:597326"/>
    </cofactor>
</comment>
<dbReference type="InterPro" id="IPR050571">
    <property type="entry name" value="Class-IV_PLP-Dep_Aminotrnsfr"/>
</dbReference>
<evidence type="ECO:0000256" key="12">
    <source>
        <dbReference type="NCBIfam" id="TIGR03461"/>
    </source>
</evidence>
<evidence type="ECO:0000256" key="9">
    <source>
        <dbReference type="ARBA" id="ARBA00049529"/>
    </source>
</evidence>
<dbReference type="Proteomes" id="UP000218767">
    <property type="component" value="Unassembled WGS sequence"/>
</dbReference>
<evidence type="ECO:0000256" key="11">
    <source>
        <dbReference type="ARBA" id="ARBA00069174"/>
    </source>
</evidence>
<evidence type="ECO:0000256" key="8">
    <source>
        <dbReference type="ARBA" id="ARBA00035676"/>
    </source>
</evidence>
<evidence type="ECO:0000313" key="13">
    <source>
        <dbReference type="EMBL" id="PCI76506.1"/>
    </source>
</evidence>
<dbReference type="GO" id="GO:0005829">
    <property type="term" value="C:cytosol"/>
    <property type="evidence" value="ECO:0007669"/>
    <property type="project" value="TreeGrafter"/>
</dbReference>
<dbReference type="InterPro" id="IPR001544">
    <property type="entry name" value="Aminotrans_IV"/>
</dbReference>
<dbReference type="Gene3D" id="3.30.470.10">
    <property type="match status" value="1"/>
</dbReference>
<dbReference type="EMBL" id="NVUL01000056">
    <property type="protein sequence ID" value="PCI76506.1"/>
    <property type="molecule type" value="Genomic_DNA"/>
</dbReference>
<dbReference type="GO" id="GO:0008696">
    <property type="term" value="F:4-amino-4-deoxychorismate lyase activity"/>
    <property type="evidence" value="ECO:0007669"/>
    <property type="project" value="UniProtKB-UniRule"/>
</dbReference>
<dbReference type="SUPFAM" id="SSF56752">
    <property type="entry name" value="D-aminoacid aminotransferase-like PLP-dependent enzymes"/>
    <property type="match status" value="1"/>
</dbReference>
<organism evidence="13 14">
    <name type="scientific">SAR86 cluster bacterium</name>
    <dbReference type="NCBI Taxonomy" id="2030880"/>
    <lineage>
        <taxon>Bacteria</taxon>
        <taxon>Pseudomonadati</taxon>
        <taxon>Pseudomonadota</taxon>
        <taxon>Gammaproteobacteria</taxon>
        <taxon>SAR86 cluster</taxon>
    </lineage>
</organism>
<keyword evidence="4" id="KW-0663">Pyridoxal phosphate</keyword>
<dbReference type="FunFam" id="3.20.10.10:FF:000002">
    <property type="entry name" value="D-alanine aminotransferase"/>
    <property type="match status" value="1"/>
</dbReference>
<dbReference type="PANTHER" id="PTHR42743:SF2">
    <property type="entry name" value="AMINODEOXYCHORISMATE LYASE"/>
    <property type="match status" value="1"/>
</dbReference>
<evidence type="ECO:0000256" key="1">
    <source>
        <dbReference type="ARBA" id="ARBA00001933"/>
    </source>
</evidence>
<evidence type="ECO:0000256" key="7">
    <source>
        <dbReference type="ARBA" id="ARBA00035633"/>
    </source>
</evidence>
<evidence type="ECO:0000313" key="14">
    <source>
        <dbReference type="Proteomes" id="UP000218767"/>
    </source>
</evidence>
<reference evidence="14" key="1">
    <citation type="submission" date="2017-08" db="EMBL/GenBank/DDBJ databases">
        <title>A dynamic microbial community with high functional redundancy inhabits the cold, oxic subseafloor aquifer.</title>
        <authorList>
            <person name="Tully B.J."/>
            <person name="Wheat C.G."/>
            <person name="Glazer B.T."/>
            <person name="Huber J.A."/>
        </authorList>
    </citation>
    <scope>NUCLEOTIDE SEQUENCE [LARGE SCALE GENOMIC DNA]</scope>
</reference>
<dbReference type="GO" id="GO:0046656">
    <property type="term" value="P:folic acid biosynthetic process"/>
    <property type="evidence" value="ECO:0007669"/>
    <property type="project" value="UniProtKB-KW"/>
</dbReference>
<keyword evidence="5" id="KW-0289">Folate biosynthesis</keyword>